<evidence type="ECO:0000256" key="5">
    <source>
        <dbReference type="ARBA" id="ARBA00022692"/>
    </source>
</evidence>
<comment type="subcellular location">
    <subcellularLocation>
        <location evidence="1">Cell membrane</location>
        <topology evidence="1">Single-pass type I membrane protein</topology>
    </subcellularLocation>
</comment>
<dbReference type="eggNOG" id="ENOG502S5WC">
    <property type="taxonomic scope" value="Eukaryota"/>
</dbReference>
<evidence type="ECO:0000256" key="7">
    <source>
        <dbReference type="ARBA" id="ARBA00022989"/>
    </source>
</evidence>
<dbReference type="GO" id="GO:1990409">
    <property type="term" value="F:adrenomedullin binding"/>
    <property type="evidence" value="ECO:0007669"/>
    <property type="project" value="Ensembl"/>
</dbReference>
<protein>
    <submittedName>
        <fullName evidence="12">Receptor activity modifying protein 2</fullName>
    </submittedName>
</protein>
<dbReference type="AlphaFoldDB" id="K7F9E1"/>
<dbReference type="GO" id="GO:0005737">
    <property type="term" value="C:cytoplasm"/>
    <property type="evidence" value="ECO:0007669"/>
    <property type="project" value="Ensembl"/>
</dbReference>
<keyword evidence="10" id="KW-0675">Receptor</keyword>
<evidence type="ECO:0000256" key="1">
    <source>
        <dbReference type="ARBA" id="ARBA00004251"/>
    </source>
</evidence>
<dbReference type="GO" id="GO:0006816">
    <property type="term" value="P:calcium ion transport"/>
    <property type="evidence" value="ECO:0007669"/>
    <property type="project" value="Ensembl"/>
</dbReference>
<name>K7F9E1_PELSI</name>
<dbReference type="STRING" id="13735.ENSPSIP00000004651"/>
<evidence type="ECO:0000256" key="11">
    <source>
        <dbReference type="SAM" id="Phobius"/>
    </source>
</evidence>
<dbReference type="PANTHER" id="PTHR14076:SF9">
    <property type="entry name" value="RECEPTOR ACTIVITY-MODIFYING PROTEIN 2"/>
    <property type="match status" value="1"/>
</dbReference>
<dbReference type="InterPro" id="IPR038126">
    <property type="entry name" value="RAMP_sf"/>
</dbReference>
<evidence type="ECO:0000256" key="10">
    <source>
        <dbReference type="ARBA" id="ARBA00023170"/>
    </source>
</evidence>
<dbReference type="Gene3D" id="1.10.150.510">
    <property type="entry name" value="Receptor activity modifying family"/>
    <property type="match status" value="1"/>
</dbReference>
<evidence type="ECO:0000256" key="2">
    <source>
        <dbReference type="ARBA" id="ARBA00007087"/>
    </source>
</evidence>
<dbReference type="GO" id="GO:1903143">
    <property type="term" value="C:adrenomedullin receptor complex"/>
    <property type="evidence" value="ECO:0007669"/>
    <property type="project" value="Ensembl"/>
</dbReference>
<dbReference type="InterPro" id="IPR006985">
    <property type="entry name" value="RAMP"/>
</dbReference>
<keyword evidence="4" id="KW-1003">Cell membrane</keyword>
<dbReference type="GO" id="GO:0007189">
    <property type="term" value="P:adenylate cyclase-activating G protein-coupled receptor signaling pathway"/>
    <property type="evidence" value="ECO:0007669"/>
    <property type="project" value="Ensembl"/>
</dbReference>
<dbReference type="GO" id="GO:0150060">
    <property type="term" value="P:amylin receptor 2 signaling pathway"/>
    <property type="evidence" value="ECO:0007669"/>
    <property type="project" value="Ensembl"/>
</dbReference>
<dbReference type="GO" id="GO:0015026">
    <property type="term" value="F:coreceptor activity"/>
    <property type="evidence" value="ECO:0007669"/>
    <property type="project" value="Ensembl"/>
</dbReference>
<keyword evidence="9" id="KW-1015">Disulfide bond</keyword>
<proteinExistence type="inferred from homology"/>
<dbReference type="PANTHER" id="PTHR14076">
    <property type="entry name" value="RECEPTOR ACTIVITY MODIFYING PROTEIN RAMP"/>
    <property type="match status" value="1"/>
</dbReference>
<dbReference type="GO" id="GO:0032870">
    <property type="term" value="P:cellular response to hormone stimulus"/>
    <property type="evidence" value="ECO:0007669"/>
    <property type="project" value="TreeGrafter"/>
</dbReference>
<comment type="similarity">
    <text evidence="2">Belongs to the RAMP family.</text>
</comment>
<organism evidence="12 13">
    <name type="scientific">Pelodiscus sinensis</name>
    <name type="common">Chinese softshell turtle</name>
    <name type="synonym">Trionyx sinensis</name>
    <dbReference type="NCBI Taxonomy" id="13735"/>
    <lineage>
        <taxon>Eukaryota</taxon>
        <taxon>Metazoa</taxon>
        <taxon>Chordata</taxon>
        <taxon>Craniata</taxon>
        <taxon>Vertebrata</taxon>
        <taxon>Euteleostomi</taxon>
        <taxon>Archelosauria</taxon>
        <taxon>Testudinata</taxon>
        <taxon>Testudines</taxon>
        <taxon>Cryptodira</taxon>
        <taxon>Trionychia</taxon>
        <taxon>Trionychidae</taxon>
        <taxon>Pelodiscus</taxon>
    </lineage>
</organism>
<reference evidence="12" key="3">
    <citation type="submission" date="2025-08" db="UniProtKB">
        <authorList>
            <consortium name="Ensembl"/>
        </authorList>
    </citation>
    <scope>IDENTIFICATION</scope>
</reference>
<dbReference type="GO" id="GO:0006886">
    <property type="term" value="P:intracellular protein transport"/>
    <property type="evidence" value="ECO:0007669"/>
    <property type="project" value="InterPro"/>
</dbReference>
<reference evidence="12" key="4">
    <citation type="submission" date="2025-09" db="UniProtKB">
        <authorList>
            <consortium name="Ensembl"/>
        </authorList>
    </citation>
    <scope>IDENTIFICATION</scope>
</reference>
<dbReference type="GO" id="GO:0070830">
    <property type="term" value="P:bicellular tight junction assembly"/>
    <property type="evidence" value="ECO:0007669"/>
    <property type="project" value="Ensembl"/>
</dbReference>
<keyword evidence="3" id="KW-0813">Transport</keyword>
<dbReference type="OMA" id="CHPRATP"/>
<dbReference type="GO" id="GO:0001605">
    <property type="term" value="F:adrenomedullin receptor activity"/>
    <property type="evidence" value="ECO:0007669"/>
    <property type="project" value="Ensembl"/>
</dbReference>
<dbReference type="GO" id="GO:0009986">
    <property type="term" value="C:cell surface"/>
    <property type="evidence" value="ECO:0007669"/>
    <property type="project" value="Ensembl"/>
</dbReference>
<accession>K7F9E1</accession>
<sequence length="180" mass="19874">ACQCHPRATPVGSWCGSNGEGCPGRGFQARAGGILCESETSLASSVPGSAGPKGWALCSDEIYKSITSWCWEEFREWMLGVPGAQLCEWRVISRPYSNLRDCLETLADKLNYSDGYPNGVADKFIVLSHHTYFLNCTQEHPVFLDPPEDLLLALIFAPICLIPFLVTLVVWRSKDSKMQA</sequence>
<dbReference type="GO" id="GO:1990410">
    <property type="term" value="P:adrenomedullin receptor signaling pathway"/>
    <property type="evidence" value="ECO:0007669"/>
    <property type="project" value="Ensembl"/>
</dbReference>
<dbReference type="GO" id="GO:0007507">
    <property type="term" value="P:heart development"/>
    <property type="evidence" value="ECO:0007669"/>
    <property type="project" value="Ensembl"/>
</dbReference>
<dbReference type="GO" id="GO:0072659">
    <property type="term" value="P:protein localization to plasma membrane"/>
    <property type="evidence" value="ECO:0007669"/>
    <property type="project" value="Ensembl"/>
</dbReference>
<dbReference type="Pfam" id="PF04901">
    <property type="entry name" value="RAMP"/>
    <property type="match status" value="1"/>
</dbReference>
<dbReference type="HOGENOM" id="CLU_116349_2_0_1"/>
<dbReference type="GO" id="GO:2000352">
    <property type="term" value="P:negative regulation of endothelial cell apoptotic process"/>
    <property type="evidence" value="ECO:0007669"/>
    <property type="project" value="Ensembl"/>
</dbReference>
<dbReference type="GO" id="GO:0043116">
    <property type="term" value="P:negative regulation of vascular permeability"/>
    <property type="evidence" value="ECO:0007669"/>
    <property type="project" value="Ensembl"/>
</dbReference>
<dbReference type="GO" id="GO:0097084">
    <property type="term" value="P:vascular associated smooth muscle cell development"/>
    <property type="evidence" value="ECO:0007669"/>
    <property type="project" value="Ensembl"/>
</dbReference>
<evidence type="ECO:0000256" key="6">
    <source>
        <dbReference type="ARBA" id="ARBA00022729"/>
    </source>
</evidence>
<dbReference type="Ensembl" id="ENSPSIT00000004677.1">
    <property type="protein sequence ID" value="ENSPSIP00000004651.1"/>
    <property type="gene ID" value="ENSPSIG00000004357.1"/>
</dbReference>
<dbReference type="EMBL" id="AGCU01104615">
    <property type="status" value="NOT_ANNOTATED_CDS"/>
    <property type="molecule type" value="Genomic_DNA"/>
</dbReference>
<dbReference type="GeneTree" id="ENSGT00940000160264"/>
<reference evidence="13" key="2">
    <citation type="journal article" date="2013" name="Nat. Genet.">
        <title>The draft genomes of soft-shell turtle and green sea turtle yield insights into the development and evolution of the turtle-specific body plan.</title>
        <authorList>
            <person name="Wang Z."/>
            <person name="Pascual-Anaya J."/>
            <person name="Zadissa A."/>
            <person name="Li W."/>
            <person name="Niimura Y."/>
            <person name="Huang Z."/>
            <person name="Li C."/>
            <person name="White S."/>
            <person name="Xiong Z."/>
            <person name="Fang D."/>
            <person name="Wang B."/>
            <person name="Ming Y."/>
            <person name="Chen Y."/>
            <person name="Zheng Y."/>
            <person name="Kuraku S."/>
            <person name="Pignatelli M."/>
            <person name="Herrero J."/>
            <person name="Beal K."/>
            <person name="Nozawa M."/>
            <person name="Li Q."/>
            <person name="Wang J."/>
            <person name="Zhang H."/>
            <person name="Yu L."/>
            <person name="Shigenobu S."/>
            <person name="Wang J."/>
            <person name="Liu J."/>
            <person name="Flicek P."/>
            <person name="Searle S."/>
            <person name="Wang J."/>
            <person name="Kuratani S."/>
            <person name="Yin Y."/>
            <person name="Aken B."/>
            <person name="Zhang G."/>
            <person name="Irie N."/>
        </authorList>
    </citation>
    <scope>NUCLEOTIDE SEQUENCE [LARGE SCALE GENOMIC DNA]</scope>
    <source>
        <strain evidence="13">Daiwa-1</strain>
    </source>
</reference>
<keyword evidence="13" id="KW-1185">Reference proteome</keyword>
<keyword evidence="7 11" id="KW-1133">Transmembrane helix</keyword>
<dbReference type="GO" id="GO:0008217">
    <property type="term" value="P:regulation of blood pressure"/>
    <property type="evidence" value="ECO:0007669"/>
    <property type="project" value="Ensembl"/>
</dbReference>
<dbReference type="Proteomes" id="UP000007267">
    <property type="component" value="Unassembled WGS sequence"/>
</dbReference>
<dbReference type="GO" id="GO:0070831">
    <property type="term" value="P:basement membrane assembly"/>
    <property type="evidence" value="ECO:0007669"/>
    <property type="project" value="Ensembl"/>
</dbReference>
<feature type="transmembrane region" description="Helical" evidence="11">
    <location>
        <begin position="150"/>
        <end position="171"/>
    </location>
</feature>
<evidence type="ECO:0000256" key="9">
    <source>
        <dbReference type="ARBA" id="ARBA00023157"/>
    </source>
</evidence>
<keyword evidence="6" id="KW-0732">Signal</keyword>
<dbReference type="GO" id="GO:0035924">
    <property type="term" value="P:cellular response to vascular endothelial growth factor stimulus"/>
    <property type="evidence" value="ECO:0007669"/>
    <property type="project" value="Ensembl"/>
</dbReference>
<dbReference type="GO" id="GO:0001570">
    <property type="term" value="P:vasculogenesis"/>
    <property type="evidence" value="ECO:0007669"/>
    <property type="project" value="Ensembl"/>
</dbReference>
<dbReference type="GO" id="GO:0034333">
    <property type="term" value="P:adherens junction assembly"/>
    <property type="evidence" value="ECO:0007669"/>
    <property type="project" value="Ensembl"/>
</dbReference>
<dbReference type="GO" id="GO:2001214">
    <property type="term" value="P:positive regulation of vasculogenesis"/>
    <property type="evidence" value="ECO:0007669"/>
    <property type="project" value="Ensembl"/>
</dbReference>
<evidence type="ECO:0000256" key="8">
    <source>
        <dbReference type="ARBA" id="ARBA00023136"/>
    </source>
</evidence>
<dbReference type="GO" id="GO:0045766">
    <property type="term" value="P:positive regulation of angiogenesis"/>
    <property type="evidence" value="ECO:0007669"/>
    <property type="project" value="Ensembl"/>
</dbReference>
<evidence type="ECO:0000313" key="13">
    <source>
        <dbReference type="Proteomes" id="UP000007267"/>
    </source>
</evidence>
<evidence type="ECO:0000256" key="4">
    <source>
        <dbReference type="ARBA" id="ARBA00022475"/>
    </source>
</evidence>
<gene>
    <name evidence="12" type="primary">RAMP2</name>
</gene>
<dbReference type="GO" id="GO:0002040">
    <property type="term" value="P:sprouting angiogenesis"/>
    <property type="evidence" value="ECO:0007669"/>
    <property type="project" value="Ensembl"/>
</dbReference>
<reference evidence="13" key="1">
    <citation type="submission" date="2011-10" db="EMBL/GenBank/DDBJ databases">
        <authorList>
            <consortium name="Soft-shell Turtle Genome Consortium"/>
        </authorList>
    </citation>
    <scope>NUCLEOTIDE SEQUENCE [LARGE SCALE GENOMIC DNA]</scope>
    <source>
        <strain evidence="13">Daiwa-1</strain>
    </source>
</reference>
<dbReference type="GO" id="GO:0031623">
    <property type="term" value="P:receptor internalization"/>
    <property type="evidence" value="ECO:0007669"/>
    <property type="project" value="Ensembl"/>
</dbReference>
<dbReference type="GO" id="GO:0008277">
    <property type="term" value="P:regulation of G protein-coupled receptor signaling pathway"/>
    <property type="evidence" value="ECO:0007669"/>
    <property type="project" value="InterPro"/>
</dbReference>
<keyword evidence="8 11" id="KW-0472">Membrane</keyword>
<keyword evidence="5 11" id="KW-0812">Transmembrane</keyword>
<evidence type="ECO:0000313" key="12">
    <source>
        <dbReference type="Ensembl" id="ENSPSIP00000004651.1"/>
    </source>
</evidence>
<evidence type="ECO:0000256" key="3">
    <source>
        <dbReference type="ARBA" id="ARBA00022448"/>
    </source>
</evidence>
<dbReference type="GO" id="GO:0010628">
    <property type="term" value="P:positive regulation of gene expression"/>
    <property type="evidence" value="ECO:0007669"/>
    <property type="project" value="Ensembl"/>
</dbReference>